<keyword evidence="5 7" id="KW-1133">Transmembrane helix</keyword>
<feature type="transmembrane region" description="Helical" evidence="7">
    <location>
        <begin position="282"/>
        <end position="301"/>
    </location>
</feature>
<keyword evidence="4 7" id="KW-0812">Transmembrane</keyword>
<dbReference type="InterPro" id="IPR005829">
    <property type="entry name" value="Sugar_transporter_CS"/>
</dbReference>
<dbReference type="PROSITE" id="PS00216">
    <property type="entry name" value="SUGAR_TRANSPORT_1"/>
    <property type="match status" value="1"/>
</dbReference>
<gene>
    <name evidence="9" type="ORF">C7410_10467</name>
</gene>
<evidence type="ECO:0000313" key="10">
    <source>
        <dbReference type="Proteomes" id="UP000247772"/>
    </source>
</evidence>
<feature type="transmembrane region" description="Helical" evidence="7">
    <location>
        <begin position="57"/>
        <end position="79"/>
    </location>
</feature>
<sequence length="556" mass="59565">METLKTDVHGAKQHSMRRVLASATLGTLFEWYDFYLYGTLATVFSTKFFSGVSETAAFIYALLAFGIGFASRPIGALIFGRLGDMLGRKHTFLITMILMGVSTLGVGLLPTYATVGGVAPILLVCLRVLQGIGIGGEYGGAAIFVAEHSPRNRRGSMTSWIQLVGGVGMLMALAIVFLCRQLFGASFDDWGWRVPFLLSGILLAISIYIRLSVSESPLFLKMKTQGKTSKAPIRETLTQWRNLKAALIAVFGLVGGVTVVTYTALIYLLFFLTRSLRLDETLATHYVLVIMACAMPLYVGAGVLSDWVGRKPLILGACLVSALTIFPTFRAITHAANPALEAARTSHPVTVVADQSTCSVQFDLLGRAKAASDCDRVKQLLAKEGIPYTNEAAETGAATTVRVGDVTFLGAGLAALREGLSAGGYRDKADPTRIDKPVLWSLIFFLFVLAAMTYGPLAAALVDLFPARIRYTALSFPYQLAAGLVGGFFPSISFAIVAQTGDIYSGLWYPAFFSMLTAIVGFLFLPTGRVEDEALDSDLASAPDNASSPAKVTRGA</sequence>
<dbReference type="PANTHER" id="PTHR43045:SF7">
    <property type="entry name" value="MAJOR FACILITATOR SUPERFAMILY TRANSPORTER"/>
    <property type="match status" value="1"/>
</dbReference>
<dbReference type="GO" id="GO:0022857">
    <property type="term" value="F:transmembrane transporter activity"/>
    <property type="evidence" value="ECO:0007669"/>
    <property type="project" value="InterPro"/>
</dbReference>
<dbReference type="Gene3D" id="1.20.1250.20">
    <property type="entry name" value="MFS general substrate transporter like domains"/>
    <property type="match status" value="1"/>
</dbReference>
<dbReference type="OrthoDB" id="6766492at2"/>
<dbReference type="RefSeq" id="WP_110854614.1">
    <property type="nucleotide sequence ID" value="NZ_QJSQ01000004.1"/>
</dbReference>
<dbReference type="GO" id="GO:0005886">
    <property type="term" value="C:plasma membrane"/>
    <property type="evidence" value="ECO:0007669"/>
    <property type="project" value="UniProtKB-SubCell"/>
</dbReference>
<dbReference type="InterPro" id="IPR036259">
    <property type="entry name" value="MFS_trans_sf"/>
</dbReference>
<name>A0A2V4UBP0_9BURK</name>
<feature type="transmembrane region" description="Helical" evidence="7">
    <location>
        <begin position="91"/>
        <end position="113"/>
    </location>
</feature>
<dbReference type="Proteomes" id="UP000247772">
    <property type="component" value="Unassembled WGS sequence"/>
</dbReference>
<keyword evidence="6 7" id="KW-0472">Membrane</keyword>
<feature type="transmembrane region" description="Helical" evidence="7">
    <location>
        <begin position="19"/>
        <end position="37"/>
    </location>
</feature>
<feature type="transmembrane region" description="Helical" evidence="7">
    <location>
        <begin position="507"/>
        <end position="525"/>
    </location>
</feature>
<feature type="transmembrane region" description="Helical" evidence="7">
    <location>
        <begin position="119"/>
        <end position="145"/>
    </location>
</feature>
<keyword evidence="3" id="KW-1003">Cell membrane</keyword>
<keyword evidence="2" id="KW-0813">Transport</keyword>
<dbReference type="PROSITE" id="PS50850">
    <property type="entry name" value="MFS"/>
    <property type="match status" value="1"/>
</dbReference>
<dbReference type="EMBL" id="QJSQ01000004">
    <property type="protein sequence ID" value="PYE25490.1"/>
    <property type="molecule type" value="Genomic_DNA"/>
</dbReference>
<dbReference type="PANTHER" id="PTHR43045">
    <property type="entry name" value="SHIKIMATE TRANSPORTER"/>
    <property type="match status" value="1"/>
</dbReference>
<protein>
    <submittedName>
        <fullName evidence="9">Sugar transport protein</fullName>
    </submittedName>
</protein>
<organism evidence="9 10">
    <name type="scientific">Paraburkholderia silvatlantica</name>
    <dbReference type="NCBI Taxonomy" id="321895"/>
    <lineage>
        <taxon>Bacteria</taxon>
        <taxon>Pseudomonadati</taxon>
        <taxon>Pseudomonadota</taxon>
        <taxon>Betaproteobacteria</taxon>
        <taxon>Burkholderiales</taxon>
        <taxon>Burkholderiaceae</taxon>
        <taxon>Paraburkholderia</taxon>
    </lineage>
</organism>
<evidence type="ECO:0000256" key="5">
    <source>
        <dbReference type="ARBA" id="ARBA00022989"/>
    </source>
</evidence>
<dbReference type="InterPro" id="IPR020846">
    <property type="entry name" value="MFS_dom"/>
</dbReference>
<evidence type="ECO:0000256" key="7">
    <source>
        <dbReference type="SAM" id="Phobius"/>
    </source>
</evidence>
<evidence type="ECO:0000256" key="1">
    <source>
        <dbReference type="ARBA" id="ARBA00004651"/>
    </source>
</evidence>
<dbReference type="Pfam" id="PF00083">
    <property type="entry name" value="Sugar_tr"/>
    <property type="match status" value="1"/>
</dbReference>
<feature type="transmembrane region" description="Helical" evidence="7">
    <location>
        <begin position="190"/>
        <end position="213"/>
    </location>
</feature>
<feature type="transmembrane region" description="Helical" evidence="7">
    <location>
        <begin position="438"/>
        <end position="464"/>
    </location>
</feature>
<accession>A0A2V4UBP0</accession>
<reference evidence="9 10" key="1">
    <citation type="submission" date="2018-06" db="EMBL/GenBank/DDBJ databases">
        <title>Genomic Encyclopedia of Type Strains, Phase IV (KMG-V): Genome sequencing to study the core and pangenomes of soil and plant-associated prokaryotes.</title>
        <authorList>
            <person name="Whitman W."/>
        </authorList>
    </citation>
    <scope>NUCLEOTIDE SEQUENCE [LARGE SCALE GENOMIC DNA]</scope>
    <source>
        <strain evidence="9 10">SRCL-318</strain>
    </source>
</reference>
<dbReference type="AlphaFoldDB" id="A0A2V4UBP0"/>
<feature type="transmembrane region" description="Helical" evidence="7">
    <location>
        <begin position="157"/>
        <end position="178"/>
    </location>
</feature>
<evidence type="ECO:0000259" key="8">
    <source>
        <dbReference type="PROSITE" id="PS50850"/>
    </source>
</evidence>
<feature type="transmembrane region" description="Helical" evidence="7">
    <location>
        <begin position="245"/>
        <end position="270"/>
    </location>
</feature>
<keyword evidence="9" id="KW-0762">Sugar transport</keyword>
<feature type="domain" description="Major facilitator superfamily (MFS) profile" evidence="8">
    <location>
        <begin position="19"/>
        <end position="529"/>
    </location>
</feature>
<evidence type="ECO:0000256" key="4">
    <source>
        <dbReference type="ARBA" id="ARBA00022692"/>
    </source>
</evidence>
<dbReference type="SUPFAM" id="SSF103473">
    <property type="entry name" value="MFS general substrate transporter"/>
    <property type="match status" value="1"/>
</dbReference>
<evidence type="ECO:0000256" key="2">
    <source>
        <dbReference type="ARBA" id="ARBA00022448"/>
    </source>
</evidence>
<evidence type="ECO:0000256" key="6">
    <source>
        <dbReference type="ARBA" id="ARBA00023136"/>
    </source>
</evidence>
<dbReference type="PROSITE" id="PS00217">
    <property type="entry name" value="SUGAR_TRANSPORT_2"/>
    <property type="match status" value="1"/>
</dbReference>
<proteinExistence type="predicted"/>
<evidence type="ECO:0000256" key="3">
    <source>
        <dbReference type="ARBA" id="ARBA00022475"/>
    </source>
</evidence>
<feature type="transmembrane region" description="Helical" evidence="7">
    <location>
        <begin position="476"/>
        <end position="501"/>
    </location>
</feature>
<evidence type="ECO:0000313" key="9">
    <source>
        <dbReference type="EMBL" id="PYE25490.1"/>
    </source>
</evidence>
<comment type="subcellular location">
    <subcellularLocation>
        <location evidence="1">Cell membrane</location>
        <topology evidence="1">Multi-pass membrane protein</topology>
    </subcellularLocation>
</comment>
<comment type="caution">
    <text evidence="9">The sequence shown here is derived from an EMBL/GenBank/DDBJ whole genome shotgun (WGS) entry which is preliminary data.</text>
</comment>
<dbReference type="InterPro" id="IPR005828">
    <property type="entry name" value="MFS_sugar_transport-like"/>
</dbReference>